<dbReference type="SUPFAM" id="SSF52833">
    <property type="entry name" value="Thioredoxin-like"/>
    <property type="match status" value="1"/>
</dbReference>
<evidence type="ECO:0000313" key="3">
    <source>
        <dbReference type="Proteomes" id="UP000295499"/>
    </source>
</evidence>
<dbReference type="InterPro" id="IPR036249">
    <property type="entry name" value="Thioredoxin-like_sf"/>
</dbReference>
<evidence type="ECO:0000259" key="1">
    <source>
        <dbReference type="Pfam" id="PF20029"/>
    </source>
</evidence>
<dbReference type="InterPro" id="IPR045494">
    <property type="entry name" value="DUF6436"/>
</dbReference>
<proteinExistence type="predicted"/>
<gene>
    <name evidence="2" type="ORF">CLV32_3436</name>
</gene>
<keyword evidence="3" id="KW-1185">Reference proteome</keyword>
<protein>
    <submittedName>
        <fullName evidence="2">AhpC/TSA family protein</fullName>
    </submittedName>
</protein>
<name>A0A4R6IFE8_9SPHI</name>
<reference evidence="2 3" key="1">
    <citation type="submission" date="2019-03" db="EMBL/GenBank/DDBJ databases">
        <title>Genomic Encyclopedia of Archaeal and Bacterial Type Strains, Phase II (KMG-II): from individual species to whole genera.</title>
        <authorList>
            <person name="Goeker M."/>
        </authorList>
    </citation>
    <scope>NUCLEOTIDE SEQUENCE [LARGE SCALE GENOMIC DNA]</scope>
    <source>
        <strain evidence="2 3">DSM 19034</strain>
    </source>
</reference>
<comment type="caution">
    <text evidence="2">The sequence shown here is derived from an EMBL/GenBank/DDBJ whole genome shotgun (WGS) entry which is preliminary data.</text>
</comment>
<dbReference type="OrthoDB" id="8897581at2"/>
<dbReference type="RefSeq" id="WP_133557589.1">
    <property type="nucleotide sequence ID" value="NZ_SNWM01000004.1"/>
</dbReference>
<dbReference type="Proteomes" id="UP000295499">
    <property type="component" value="Unassembled WGS sequence"/>
</dbReference>
<dbReference type="Gene3D" id="3.40.30.10">
    <property type="entry name" value="Glutaredoxin"/>
    <property type="match status" value="1"/>
</dbReference>
<feature type="domain" description="DUF6436" evidence="1">
    <location>
        <begin position="55"/>
        <end position="177"/>
    </location>
</feature>
<evidence type="ECO:0000313" key="2">
    <source>
        <dbReference type="EMBL" id="TDO20802.1"/>
    </source>
</evidence>
<dbReference type="EMBL" id="SNWM01000004">
    <property type="protein sequence ID" value="TDO20802.1"/>
    <property type="molecule type" value="Genomic_DNA"/>
</dbReference>
<dbReference type="AlphaFoldDB" id="A0A4R6IFE8"/>
<sequence length="198" mass="22684">MKKWLATTWLAFLLVTIVTLFWYNQFVYSLPTPVPLNYRTVKPGKKISVNDKIKTDHTKPIFLHFFNPECPCSRFNIDQFKALVKTYKDQVNFAVILLSDKHYTASEIQKRFGFEVPVYADSTVAAACGVYSTPQAVVLKEDQTLYYRGNYNKSRYCTDMKTNYAKMAIEGVVKHQLLSGLDKYALKAYGCTLPNCGK</sequence>
<accession>A0A4R6IFE8</accession>
<organism evidence="2 3">
    <name type="scientific">Pedobacter duraquae</name>
    <dbReference type="NCBI Taxonomy" id="425511"/>
    <lineage>
        <taxon>Bacteria</taxon>
        <taxon>Pseudomonadati</taxon>
        <taxon>Bacteroidota</taxon>
        <taxon>Sphingobacteriia</taxon>
        <taxon>Sphingobacteriales</taxon>
        <taxon>Sphingobacteriaceae</taxon>
        <taxon>Pedobacter</taxon>
    </lineage>
</organism>
<dbReference type="Pfam" id="PF20029">
    <property type="entry name" value="DUF6436"/>
    <property type="match status" value="1"/>
</dbReference>